<feature type="transmembrane region" description="Helical" evidence="1">
    <location>
        <begin position="7"/>
        <end position="30"/>
    </location>
</feature>
<evidence type="ECO:0000313" key="2">
    <source>
        <dbReference type="EMBL" id="GMT22583.1"/>
    </source>
</evidence>
<dbReference type="Pfam" id="PF10321">
    <property type="entry name" value="7TM_GPCR_Srt"/>
    <property type="match status" value="1"/>
</dbReference>
<organism evidence="2 3">
    <name type="scientific">Pristionchus fissidentatus</name>
    <dbReference type="NCBI Taxonomy" id="1538716"/>
    <lineage>
        <taxon>Eukaryota</taxon>
        <taxon>Metazoa</taxon>
        <taxon>Ecdysozoa</taxon>
        <taxon>Nematoda</taxon>
        <taxon>Chromadorea</taxon>
        <taxon>Rhabditida</taxon>
        <taxon>Rhabditina</taxon>
        <taxon>Diplogasteromorpha</taxon>
        <taxon>Diplogasteroidea</taxon>
        <taxon>Neodiplogasteridae</taxon>
        <taxon>Pristionchus</taxon>
    </lineage>
</organism>
<dbReference type="EMBL" id="BTSY01000004">
    <property type="protein sequence ID" value="GMT22583.1"/>
    <property type="molecule type" value="Genomic_DNA"/>
</dbReference>
<feature type="non-terminal residue" evidence="2">
    <location>
        <position position="1"/>
    </location>
</feature>
<protein>
    <recommendedName>
        <fullName evidence="4">G-protein coupled receptors family 1 profile domain-containing protein</fullName>
    </recommendedName>
</protein>
<feature type="transmembrane region" description="Helical" evidence="1">
    <location>
        <begin position="85"/>
        <end position="108"/>
    </location>
</feature>
<reference evidence="2" key="1">
    <citation type="submission" date="2023-10" db="EMBL/GenBank/DDBJ databases">
        <title>Genome assembly of Pristionchus species.</title>
        <authorList>
            <person name="Yoshida K."/>
            <person name="Sommer R.J."/>
        </authorList>
    </citation>
    <scope>NUCLEOTIDE SEQUENCE</scope>
    <source>
        <strain evidence="2">RS5133</strain>
    </source>
</reference>
<keyword evidence="3" id="KW-1185">Reference proteome</keyword>
<dbReference type="AlphaFoldDB" id="A0AAV5VW43"/>
<gene>
    <name evidence="2" type="ORF">PFISCL1PPCAC_13880</name>
</gene>
<evidence type="ECO:0000313" key="3">
    <source>
        <dbReference type="Proteomes" id="UP001432322"/>
    </source>
</evidence>
<feature type="transmembrane region" description="Helical" evidence="1">
    <location>
        <begin position="42"/>
        <end position="64"/>
    </location>
</feature>
<dbReference type="Proteomes" id="UP001432322">
    <property type="component" value="Unassembled WGS sequence"/>
</dbReference>
<keyword evidence="1" id="KW-1133">Transmembrane helix</keyword>
<keyword evidence="1" id="KW-0472">Membrane</keyword>
<sequence length="125" mass="14622">IYLQMMITLAVVDMVNLFINSFAFGGFLITGETYCKHPSLHWWYGFTSLFFFIACSIICILLACNRVIEYTSTRLTSFLFKGNRTWLVLLSVLPYPAFMALFTPILFFNSDFHVLLFDPRIYEDR</sequence>
<evidence type="ECO:0000256" key="1">
    <source>
        <dbReference type="SAM" id="Phobius"/>
    </source>
</evidence>
<name>A0AAV5VW43_9BILA</name>
<feature type="non-terminal residue" evidence="2">
    <location>
        <position position="125"/>
    </location>
</feature>
<proteinExistence type="predicted"/>
<evidence type="ECO:0008006" key="4">
    <source>
        <dbReference type="Google" id="ProtNLM"/>
    </source>
</evidence>
<dbReference type="InterPro" id="IPR019425">
    <property type="entry name" value="7TM_GPCR_serpentine_rcpt_Srt"/>
</dbReference>
<comment type="caution">
    <text evidence="2">The sequence shown here is derived from an EMBL/GenBank/DDBJ whole genome shotgun (WGS) entry which is preliminary data.</text>
</comment>
<dbReference type="PANTHER" id="PTHR23021">
    <property type="entry name" value="SERPENTINE RECEPTOR, CLASS T"/>
    <property type="match status" value="1"/>
</dbReference>
<keyword evidence="1" id="KW-0812">Transmembrane</keyword>
<accession>A0AAV5VW43</accession>
<dbReference type="PANTHER" id="PTHR23021:SF11">
    <property type="entry name" value="SERPENTINE RECEPTOR, CLASS T"/>
    <property type="match status" value="1"/>
</dbReference>